<keyword evidence="3" id="KW-1185">Reference proteome</keyword>
<evidence type="ECO:0000313" key="3">
    <source>
        <dbReference type="Proteomes" id="UP000010471"/>
    </source>
</evidence>
<dbReference type="eggNOG" id="COG1714">
    <property type="taxonomic scope" value="Bacteria"/>
</dbReference>
<accession>K9WDJ2</accession>
<proteinExistence type="predicted"/>
<evidence type="ECO:0008006" key="4">
    <source>
        <dbReference type="Google" id="ProtNLM"/>
    </source>
</evidence>
<keyword evidence="1" id="KW-0472">Membrane</keyword>
<feature type="transmembrane region" description="Helical" evidence="1">
    <location>
        <begin position="66"/>
        <end position="84"/>
    </location>
</feature>
<feature type="transmembrane region" description="Helical" evidence="1">
    <location>
        <begin position="34"/>
        <end position="60"/>
    </location>
</feature>
<evidence type="ECO:0000313" key="2">
    <source>
        <dbReference type="EMBL" id="AFZ18303.1"/>
    </source>
</evidence>
<feature type="transmembrane region" description="Helical" evidence="1">
    <location>
        <begin position="162"/>
        <end position="184"/>
    </location>
</feature>
<organism evidence="2 3">
    <name type="scientific">Allocoleopsis franciscana PCC 7113</name>
    <dbReference type="NCBI Taxonomy" id="1173027"/>
    <lineage>
        <taxon>Bacteria</taxon>
        <taxon>Bacillati</taxon>
        <taxon>Cyanobacteriota</taxon>
        <taxon>Cyanophyceae</taxon>
        <taxon>Coleofasciculales</taxon>
        <taxon>Coleofasciculaceae</taxon>
        <taxon>Allocoleopsis</taxon>
        <taxon>Allocoleopsis franciscana</taxon>
    </lineage>
</organism>
<dbReference type="OrthoDB" id="426215at2"/>
<dbReference type="PATRIC" id="fig|1173027.3.peg.2737"/>
<dbReference type="HOGENOM" id="CLU_992947_0_0_3"/>
<sequence>MSMNRSSRQPIEPLTVGNVVSTGLRLYRSHLKPYFSVAVFATLWIVLPFLLFIPLIFLFVTQTLGLSALWLIIPLWLLIFLYCLSQYLTNSALISRLGFGELIDKPETANTGRSQLNRRNWSFLFQGIVVSILLFAFYIICGIISFIIAGILGIALTFVNPVFGTIVSVVISVFIILLGMSWFYSRLWLAEVVLAVEEGSQVIPSIGRSWELTQTSAFRIQGVFLVTFLVTLPIVLVTGYLPQIPLISMEQGSAAYWTLYIISLVLSFAGGAVTMPFWQAIKAVVYYDVRSRREGLGLQLRDWQSP</sequence>
<feature type="transmembrane region" description="Helical" evidence="1">
    <location>
        <begin position="123"/>
        <end position="156"/>
    </location>
</feature>
<keyword evidence="1" id="KW-0812">Transmembrane</keyword>
<dbReference type="AlphaFoldDB" id="K9WDJ2"/>
<gene>
    <name evidence="2" type="ORF">Mic7113_2503</name>
</gene>
<feature type="transmembrane region" description="Helical" evidence="1">
    <location>
        <begin position="254"/>
        <end position="278"/>
    </location>
</feature>
<reference evidence="2 3" key="1">
    <citation type="submission" date="2012-06" db="EMBL/GenBank/DDBJ databases">
        <title>Finished chromosome of genome of Microcoleus sp. PCC 7113.</title>
        <authorList>
            <consortium name="US DOE Joint Genome Institute"/>
            <person name="Gugger M."/>
            <person name="Coursin T."/>
            <person name="Rippka R."/>
            <person name="Tandeau De Marsac N."/>
            <person name="Huntemann M."/>
            <person name="Wei C.-L."/>
            <person name="Han J."/>
            <person name="Detter J.C."/>
            <person name="Han C."/>
            <person name="Tapia R."/>
            <person name="Chen A."/>
            <person name="Kyrpides N."/>
            <person name="Mavromatis K."/>
            <person name="Markowitz V."/>
            <person name="Szeto E."/>
            <person name="Ivanova N."/>
            <person name="Pagani I."/>
            <person name="Pati A."/>
            <person name="Goodwin L."/>
            <person name="Nordberg H.P."/>
            <person name="Cantor M.N."/>
            <person name="Hua S.X."/>
            <person name="Woyke T."/>
            <person name="Kerfeld C.A."/>
        </authorList>
    </citation>
    <scope>NUCLEOTIDE SEQUENCE [LARGE SCALE GENOMIC DNA]</scope>
    <source>
        <strain evidence="2 3">PCC 7113</strain>
    </source>
</reference>
<protein>
    <recommendedName>
        <fullName evidence="4">Glycerophosphoryl diester phosphodiesterase membrane domain-containing protein</fullName>
    </recommendedName>
</protein>
<dbReference type="STRING" id="1173027.Mic7113_2503"/>
<dbReference type="EMBL" id="CP003630">
    <property type="protein sequence ID" value="AFZ18303.1"/>
    <property type="molecule type" value="Genomic_DNA"/>
</dbReference>
<dbReference type="Proteomes" id="UP000010471">
    <property type="component" value="Chromosome"/>
</dbReference>
<name>K9WDJ2_9CYAN</name>
<evidence type="ECO:0000256" key="1">
    <source>
        <dbReference type="SAM" id="Phobius"/>
    </source>
</evidence>
<dbReference type="RefSeq" id="WP_015182452.1">
    <property type="nucleotide sequence ID" value="NC_019738.1"/>
</dbReference>
<feature type="transmembrane region" description="Helical" evidence="1">
    <location>
        <begin position="222"/>
        <end position="242"/>
    </location>
</feature>
<keyword evidence="1" id="KW-1133">Transmembrane helix</keyword>
<dbReference type="KEGG" id="mic:Mic7113_2503"/>